<evidence type="ECO:0000313" key="3">
    <source>
        <dbReference type="Proteomes" id="UP001187734"/>
    </source>
</evidence>
<keyword evidence="3" id="KW-1185">Reference proteome</keyword>
<comment type="caution">
    <text evidence="2">The sequence shown here is derived from an EMBL/GenBank/DDBJ whole genome shotgun (WGS) entry which is preliminary data.</text>
</comment>
<feature type="region of interest" description="Disordered" evidence="1">
    <location>
        <begin position="86"/>
        <end position="108"/>
    </location>
</feature>
<proteinExistence type="predicted"/>
<name>A0AAE8MCC5_9HYPO</name>
<dbReference type="Proteomes" id="UP001187734">
    <property type="component" value="Unassembled WGS sequence"/>
</dbReference>
<dbReference type="AlphaFoldDB" id="A0AAE8MCC5"/>
<organism evidence="2 3">
    <name type="scientific">Fusarium torulosum</name>
    <dbReference type="NCBI Taxonomy" id="33205"/>
    <lineage>
        <taxon>Eukaryota</taxon>
        <taxon>Fungi</taxon>
        <taxon>Dikarya</taxon>
        <taxon>Ascomycota</taxon>
        <taxon>Pezizomycotina</taxon>
        <taxon>Sordariomycetes</taxon>
        <taxon>Hypocreomycetidae</taxon>
        <taxon>Hypocreales</taxon>
        <taxon>Nectriaceae</taxon>
        <taxon>Fusarium</taxon>
    </lineage>
</organism>
<sequence length="108" mass="11789">MGNHEAGVYFNHRVTIGDQRHGAPTLPDLTTSKLDDDDSTSIAFELSARHKKRVAQSCASKSRPKFCKKHQDGKVMVKYKAVGMAKKNMSKRTESGGKAVVGKVNTEG</sequence>
<accession>A0AAE8MCC5</accession>
<dbReference type="EMBL" id="ONZP01000288">
    <property type="protein sequence ID" value="SPJ79904.1"/>
    <property type="molecule type" value="Genomic_DNA"/>
</dbReference>
<evidence type="ECO:0000313" key="2">
    <source>
        <dbReference type="EMBL" id="SPJ79904.1"/>
    </source>
</evidence>
<reference evidence="2" key="1">
    <citation type="submission" date="2018-03" db="EMBL/GenBank/DDBJ databases">
        <authorList>
            <person name="Guldener U."/>
        </authorList>
    </citation>
    <scope>NUCLEOTIDE SEQUENCE</scope>
</reference>
<protein>
    <submittedName>
        <fullName evidence="2">Uncharacterized protein</fullName>
    </submittedName>
</protein>
<evidence type="ECO:0000256" key="1">
    <source>
        <dbReference type="SAM" id="MobiDB-lite"/>
    </source>
</evidence>
<gene>
    <name evidence="2" type="ORF">FTOL_08295</name>
</gene>